<dbReference type="InterPro" id="IPR001810">
    <property type="entry name" value="F-box_dom"/>
</dbReference>
<dbReference type="InterPro" id="IPR036047">
    <property type="entry name" value="F-box-like_dom_sf"/>
</dbReference>
<dbReference type="PROSITE" id="PS50181">
    <property type="entry name" value="FBOX"/>
    <property type="match status" value="1"/>
</dbReference>
<dbReference type="Proteomes" id="UP000183832">
    <property type="component" value="Unassembled WGS sequence"/>
</dbReference>
<reference evidence="2 3" key="1">
    <citation type="submission" date="2015-04" db="EMBL/GenBank/DDBJ databases">
        <authorList>
            <person name="Syromyatnikov M.Y."/>
            <person name="Popov V.N."/>
        </authorList>
    </citation>
    <scope>NUCLEOTIDE SEQUENCE [LARGE SCALE GENOMIC DNA]</scope>
</reference>
<organism evidence="2 3">
    <name type="scientific">Clunio marinus</name>
    <dbReference type="NCBI Taxonomy" id="568069"/>
    <lineage>
        <taxon>Eukaryota</taxon>
        <taxon>Metazoa</taxon>
        <taxon>Ecdysozoa</taxon>
        <taxon>Arthropoda</taxon>
        <taxon>Hexapoda</taxon>
        <taxon>Insecta</taxon>
        <taxon>Pterygota</taxon>
        <taxon>Neoptera</taxon>
        <taxon>Endopterygota</taxon>
        <taxon>Diptera</taxon>
        <taxon>Nematocera</taxon>
        <taxon>Chironomoidea</taxon>
        <taxon>Chironomidae</taxon>
        <taxon>Clunio</taxon>
    </lineage>
</organism>
<dbReference type="EMBL" id="CVRI01000052">
    <property type="protein sequence ID" value="CRK99650.1"/>
    <property type="molecule type" value="Genomic_DNA"/>
</dbReference>
<dbReference type="OrthoDB" id="7777012at2759"/>
<gene>
    <name evidence="2" type="ORF">CLUMA_CG013048</name>
</gene>
<feature type="domain" description="F-box" evidence="1">
    <location>
        <begin position="34"/>
        <end position="85"/>
    </location>
</feature>
<name>A0A1J1IIQ4_9DIPT</name>
<keyword evidence="3" id="KW-1185">Reference proteome</keyword>
<sequence>MLLCVNDVVYENLSNSLMRSFPLGNSTTFLEYTGFSKLDLPEEIIEKILSYLDVESLKAAALTCRTLNETSSKMGWKLKLTFKNKMKEEPWVDVLLESNRKFNSIRLCEYAEMRNIRLMNFFEKHGRNLQKLVIDGGEFHSFKIFCDVLSSMPNLKKISFRNSDTR</sequence>
<dbReference type="Pfam" id="PF12937">
    <property type="entry name" value="F-box-like"/>
    <property type="match status" value="1"/>
</dbReference>
<dbReference type="InterPro" id="IPR032675">
    <property type="entry name" value="LRR_dom_sf"/>
</dbReference>
<dbReference type="CDD" id="cd09917">
    <property type="entry name" value="F-box_SF"/>
    <property type="match status" value="1"/>
</dbReference>
<feature type="non-terminal residue" evidence="2">
    <location>
        <position position="166"/>
    </location>
</feature>
<accession>A0A1J1IIQ4</accession>
<dbReference type="SMART" id="SM00256">
    <property type="entry name" value="FBOX"/>
    <property type="match status" value="1"/>
</dbReference>
<dbReference type="AlphaFoldDB" id="A0A1J1IIQ4"/>
<evidence type="ECO:0000259" key="1">
    <source>
        <dbReference type="PROSITE" id="PS50181"/>
    </source>
</evidence>
<dbReference type="Gene3D" id="1.20.1280.50">
    <property type="match status" value="1"/>
</dbReference>
<protein>
    <submittedName>
        <fullName evidence="2">CLUMA_CG013048, isoform A</fullName>
    </submittedName>
</protein>
<dbReference type="STRING" id="568069.A0A1J1IIQ4"/>
<evidence type="ECO:0000313" key="3">
    <source>
        <dbReference type="Proteomes" id="UP000183832"/>
    </source>
</evidence>
<dbReference type="SUPFAM" id="SSF81383">
    <property type="entry name" value="F-box domain"/>
    <property type="match status" value="1"/>
</dbReference>
<proteinExistence type="predicted"/>
<evidence type="ECO:0000313" key="2">
    <source>
        <dbReference type="EMBL" id="CRK99650.1"/>
    </source>
</evidence>
<dbReference type="Gene3D" id="3.80.10.10">
    <property type="entry name" value="Ribonuclease Inhibitor"/>
    <property type="match status" value="1"/>
</dbReference>